<evidence type="ECO:0000259" key="1">
    <source>
        <dbReference type="Pfam" id="PF00668"/>
    </source>
</evidence>
<dbReference type="SUPFAM" id="SSF52777">
    <property type="entry name" value="CoA-dependent acyltransferases"/>
    <property type="match status" value="2"/>
</dbReference>
<dbReference type="Pfam" id="PF00668">
    <property type="entry name" value="Condensation"/>
    <property type="match status" value="1"/>
</dbReference>
<feature type="non-terminal residue" evidence="2">
    <location>
        <position position="541"/>
    </location>
</feature>
<organism evidence="2 3">
    <name type="scientific">Paraflavisolibacter caeni</name>
    <dbReference type="NCBI Taxonomy" id="2982496"/>
    <lineage>
        <taxon>Bacteria</taxon>
        <taxon>Pseudomonadati</taxon>
        <taxon>Bacteroidota</taxon>
        <taxon>Chitinophagia</taxon>
        <taxon>Chitinophagales</taxon>
        <taxon>Chitinophagaceae</taxon>
        <taxon>Paraflavisolibacter</taxon>
    </lineage>
</organism>
<dbReference type="Gene3D" id="3.30.559.30">
    <property type="entry name" value="Nonribosomal peptide synthetase, condensation domain"/>
    <property type="match status" value="1"/>
</dbReference>
<reference evidence="2" key="1">
    <citation type="submission" date="2022-09" db="EMBL/GenBank/DDBJ databases">
        <authorList>
            <person name="Yuan C."/>
            <person name="Ke Z."/>
        </authorList>
    </citation>
    <scope>NUCLEOTIDE SEQUENCE</scope>
    <source>
        <strain evidence="2">LB-8</strain>
    </source>
</reference>
<dbReference type="InterPro" id="IPR023213">
    <property type="entry name" value="CAT-like_dom_sf"/>
</dbReference>
<dbReference type="EMBL" id="JAOTIF010000060">
    <property type="protein sequence ID" value="MCU7552929.1"/>
    <property type="molecule type" value="Genomic_DNA"/>
</dbReference>
<dbReference type="Gene3D" id="3.30.559.10">
    <property type="entry name" value="Chloramphenicol acetyltransferase-like domain"/>
    <property type="match status" value="1"/>
</dbReference>
<dbReference type="AlphaFoldDB" id="A0A9X2XQ78"/>
<comment type="caution">
    <text evidence="2">The sequence shown here is derived from an EMBL/GenBank/DDBJ whole genome shotgun (WGS) entry which is preliminary data.</text>
</comment>
<dbReference type="PANTHER" id="PTHR45398">
    <property type="match status" value="1"/>
</dbReference>
<keyword evidence="3" id="KW-1185">Reference proteome</keyword>
<reference evidence="2" key="2">
    <citation type="submission" date="2023-04" db="EMBL/GenBank/DDBJ databases">
        <title>Paracnuella aquatica gen. nov., sp. nov., a member of the family Chitinophagaceae isolated from a hot spring.</title>
        <authorList>
            <person name="Wang C."/>
        </authorList>
    </citation>
    <scope>NUCLEOTIDE SEQUENCE</scope>
    <source>
        <strain evidence="2">LB-8</strain>
    </source>
</reference>
<dbReference type="PANTHER" id="PTHR45398:SF1">
    <property type="entry name" value="ENZYME, PUTATIVE (JCVI)-RELATED"/>
    <property type="match status" value="1"/>
</dbReference>
<dbReference type="InterPro" id="IPR001242">
    <property type="entry name" value="Condensation_dom"/>
</dbReference>
<proteinExistence type="predicted"/>
<dbReference type="CDD" id="cd19543">
    <property type="entry name" value="DCL_NRPS"/>
    <property type="match status" value="1"/>
</dbReference>
<evidence type="ECO:0000313" key="3">
    <source>
        <dbReference type="Proteomes" id="UP001155483"/>
    </source>
</evidence>
<sequence>MMEIKEFIGTLEKKNFSLAVENEKLILKGDRKKLTADEIEDIKKNEFIINYIKERKSEIIQYLSQLPASYPAERKTKSVASIYPLSGLQMGMLFHGLYDEETRAYIQQFGCDLFGVVEYVFCKSWNHVLQCHSVLRSSFYYDEFSEPVQCVYNDVELPIVILDYRNMNETEQKEALKKYEEADYNKGFDFKAVPLMRMALIRLNENQYRMLWTFHHILFDGWSLPVLLEEFLNAYELLISGKPLQLEKEDRYEDFISYLEIRDKEGDETYWLNYLKDVEQSTLLPFIRSTAERTKVAGKFRSEELQLSTATISKILAYTRYNRITLNTLMQGVWSYLLHRYTGCGVIVFGTIVSTRPDDLPNIEQRVGMYINNLPLRSHMEEESGIVEWLQNLQQEQASSRQYQYTILNDIQSWTSVQGELFDSLLTFENYPVSDDFFSDQRRLSFRNLYHNGQSNYPLTIIINSIGQIKIEFKYNSNLLEETHVKEIRQHFENVLLQIVDKANGKLKDINYLTSFEQQQLLHGFNSCEVAYPKHHTLVSL</sequence>
<feature type="domain" description="Condensation" evidence="1">
    <location>
        <begin position="81"/>
        <end position="522"/>
    </location>
</feature>
<name>A0A9X2XQ78_9BACT</name>
<gene>
    <name evidence="2" type="ORF">OCK74_27695</name>
</gene>
<protein>
    <submittedName>
        <fullName evidence="2">Condensation domain-containing protein</fullName>
    </submittedName>
</protein>
<dbReference type="GO" id="GO:0003824">
    <property type="term" value="F:catalytic activity"/>
    <property type="evidence" value="ECO:0007669"/>
    <property type="project" value="InterPro"/>
</dbReference>
<accession>A0A9X2XQ78</accession>
<dbReference type="Proteomes" id="UP001155483">
    <property type="component" value="Unassembled WGS sequence"/>
</dbReference>
<dbReference type="RefSeq" id="WP_279300362.1">
    <property type="nucleotide sequence ID" value="NZ_JAOTIF010000060.1"/>
</dbReference>
<evidence type="ECO:0000313" key="2">
    <source>
        <dbReference type="EMBL" id="MCU7552929.1"/>
    </source>
</evidence>